<gene>
    <name evidence="2" type="ORF">C1J01_21100</name>
</gene>
<dbReference type="AlphaFoldDB" id="A0A2W2ESA2"/>
<accession>A0A2W2ESA2</accession>
<proteinExistence type="predicted"/>
<reference evidence="2 3" key="1">
    <citation type="submission" date="2018-01" db="EMBL/GenBank/DDBJ databases">
        <title>Draft genome sequence of Nonomuraea sp. KC333.</title>
        <authorList>
            <person name="Sahin N."/>
            <person name="Saygin H."/>
            <person name="Ay H."/>
        </authorList>
    </citation>
    <scope>NUCLEOTIDE SEQUENCE [LARGE SCALE GENOMIC DNA]</scope>
    <source>
        <strain evidence="2 3">KC333</strain>
    </source>
</reference>
<dbReference type="OrthoDB" id="8447555at2"/>
<dbReference type="RefSeq" id="WP_111180714.1">
    <property type="nucleotide sequence ID" value="NZ_POUD01000085.1"/>
</dbReference>
<feature type="transmembrane region" description="Helical" evidence="1">
    <location>
        <begin position="20"/>
        <end position="38"/>
    </location>
</feature>
<keyword evidence="1" id="KW-0472">Membrane</keyword>
<keyword evidence="1" id="KW-1133">Transmembrane helix</keyword>
<sequence length="113" mass="12873">MLLDVFAGDADDPPSFLPQWLAIALAGVSGLCLLVNGVRRLLMRRRRSVLDDVIRHSTSREALKGWFSVPLDEGRWWHVWRSSRRAAIQWLHGRVAAARTRQLPAAEAFEVSW</sequence>
<comment type="caution">
    <text evidence="2">The sequence shown here is derived from an EMBL/GenBank/DDBJ whole genome shotgun (WGS) entry which is preliminary data.</text>
</comment>
<evidence type="ECO:0000313" key="3">
    <source>
        <dbReference type="Proteomes" id="UP000249304"/>
    </source>
</evidence>
<dbReference type="EMBL" id="POUD01000085">
    <property type="protein sequence ID" value="PZG16400.1"/>
    <property type="molecule type" value="Genomic_DNA"/>
</dbReference>
<organism evidence="2 3">
    <name type="scientific">Nonomuraea aridisoli</name>
    <dbReference type="NCBI Taxonomy" id="2070368"/>
    <lineage>
        <taxon>Bacteria</taxon>
        <taxon>Bacillati</taxon>
        <taxon>Actinomycetota</taxon>
        <taxon>Actinomycetes</taxon>
        <taxon>Streptosporangiales</taxon>
        <taxon>Streptosporangiaceae</taxon>
        <taxon>Nonomuraea</taxon>
    </lineage>
</organism>
<keyword evidence="3" id="KW-1185">Reference proteome</keyword>
<evidence type="ECO:0000256" key="1">
    <source>
        <dbReference type="SAM" id="Phobius"/>
    </source>
</evidence>
<name>A0A2W2ESA2_9ACTN</name>
<protein>
    <submittedName>
        <fullName evidence="2">Uncharacterized protein</fullName>
    </submittedName>
</protein>
<dbReference type="Proteomes" id="UP000249304">
    <property type="component" value="Unassembled WGS sequence"/>
</dbReference>
<evidence type="ECO:0000313" key="2">
    <source>
        <dbReference type="EMBL" id="PZG16400.1"/>
    </source>
</evidence>
<keyword evidence="1" id="KW-0812">Transmembrane</keyword>